<accession>R7UPS7</accession>
<dbReference type="GO" id="GO:0005096">
    <property type="term" value="F:GTPase activator activity"/>
    <property type="evidence" value="ECO:0007669"/>
    <property type="project" value="UniProtKB-UniRule"/>
</dbReference>
<dbReference type="InterPro" id="IPR016098">
    <property type="entry name" value="CAP/MinC_C"/>
</dbReference>
<comment type="similarity">
    <text evidence="2 12">Belongs to the TBCC family.</text>
</comment>
<evidence type="ECO:0000313" key="15">
    <source>
        <dbReference type="EMBL" id="ELU05952.1"/>
    </source>
</evidence>
<dbReference type="HOGENOM" id="CLU_056119_0_0_1"/>
<evidence type="ECO:0000256" key="10">
    <source>
        <dbReference type="ARBA" id="ARBA00023139"/>
    </source>
</evidence>
<dbReference type="EMBL" id="KB301066">
    <property type="protein sequence ID" value="ELU05952.1"/>
    <property type="molecule type" value="Genomic_DNA"/>
</dbReference>
<feature type="domain" description="C-CAP/cofactor C-like" evidence="14">
    <location>
        <begin position="35"/>
        <end position="187"/>
    </location>
</feature>
<evidence type="ECO:0000256" key="3">
    <source>
        <dbReference type="ARBA" id="ARBA00015771"/>
    </source>
</evidence>
<keyword evidence="4 12" id="KW-0343">GTPase activation</keyword>
<keyword evidence="10" id="KW-0564">Palmitate</keyword>
<dbReference type="SMART" id="SM00673">
    <property type="entry name" value="CARP"/>
    <property type="match status" value="2"/>
</dbReference>
<dbReference type="GO" id="GO:0006892">
    <property type="term" value="P:post-Golgi vesicle-mediated transport"/>
    <property type="evidence" value="ECO:0007669"/>
    <property type="project" value="TreeGrafter"/>
</dbReference>
<gene>
    <name evidence="15" type="ORF">CAPTEDRAFT_202465</name>
</gene>
<protein>
    <recommendedName>
        <fullName evidence="3 12">Protein XRP2</fullName>
    </recommendedName>
</protein>
<name>R7UPS7_CAPTE</name>
<feature type="binding site" evidence="13">
    <location>
        <begin position="123"/>
        <end position="126"/>
    </location>
    <ligand>
        <name>GTP</name>
        <dbReference type="ChEBI" id="CHEBI:37565"/>
    </ligand>
</feature>
<dbReference type="OrthoDB" id="194775at2759"/>
<dbReference type="AlphaFoldDB" id="R7UPS7"/>
<evidence type="ECO:0000256" key="7">
    <source>
        <dbReference type="ARBA" id="ARBA00022741"/>
    </source>
</evidence>
<dbReference type="InterPro" id="IPR017901">
    <property type="entry name" value="C-CAP_CF_C-like"/>
</dbReference>
<dbReference type="Proteomes" id="UP000014760">
    <property type="component" value="Unassembled WGS sequence"/>
</dbReference>
<dbReference type="STRING" id="283909.R7UPS7"/>
<keyword evidence="8 12" id="KW-0342">GTP-binding</keyword>
<comment type="function">
    <text evidence="12">Acts as a GTPase-activating protein (GAP) for tubulin in concert with tubulin-specific chaperone C, but does not enhance tubulin heterodimerization.</text>
</comment>
<dbReference type="GO" id="GO:0005929">
    <property type="term" value="C:cilium"/>
    <property type="evidence" value="ECO:0007669"/>
    <property type="project" value="TreeGrafter"/>
</dbReference>
<evidence type="ECO:0000256" key="1">
    <source>
        <dbReference type="ARBA" id="ARBA00004342"/>
    </source>
</evidence>
<dbReference type="PIRSF" id="PIRSF037947">
    <property type="entry name" value="Protein_XRP2"/>
    <property type="match status" value="1"/>
</dbReference>
<evidence type="ECO:0000313" key="16">
    <source>
        <dbReference type="EnsemblMetazoa" id="CapteP202465"/>
    </source>
</evidence>
<keyword evidence="6" id="KW-0519">Myristate</keyword>
<dbReference type="GO" id="GO:1990075">
    <property type="term" value="C:periciliary membrane compartment"/>
    <property type="evidence" value="ECO:0007669"/>
    <property type="project" value="TreeGrafter"/>
</dbReference>
<dbReference type="SUPFAM" id="SSF69340">
    <property type="entry name" value="C-terminal domain of adenylylcyclase associated protein"/>
    <property type="match status" value="1"/>
</dbReference>
<evidence type="ECO:0000256" key="11">
    <source>
        <dbReference type="ARBA" id="ARBA00023288"/>
    </source>
</evidence>
<dbReference type="FunFam" id="2.160.20.70:FF:000004">
    <property type="entry name" value="Protein XRP2"/>
    <property type="match status" value="1"/>
</dbReference>
<evidence type="ECO:0000256" key="13">
    <source>
        <dbReference type="PIRSR" id="PIRSR037947-1"/>
    </source>
</evidence>
<evidence type="ECO:0000256" key="4">
    <source>
        <dbReference type="ARBA" id="ARBA00022468"/>
    </source>
</evidence>
<dbReference type="Gene3D" id="3.30.70.141">
    <property type="entry name" value="Nucleoside diphosphate kinase-like domain"/>
    <property type="match status" value="1"/>
</dbReference>
<dbReference type="EnsemblMetazoa" id="CapteT202465">
    <property type="protein sequence ID" value="CapteP202465"/>
    <property type="gene ID" value="CapteG202465"/>
</dbReference>
<dbReference type="OMA" id="KDYMLTG"/>
<evidence type="ECO:0000256" key="9">
    <source>
        <dbReference type="ARBA" id="ARBA00023136"/>
    </source>
</evidence>
<evidence type="ECO:0000259" key="14">
    <source>
        <dbReference type="PROSITE" id="PS51329"/>
    </source>
</evidence>
<dbReference type="InterPro" id="IPR036223">
    <property type="entry name" value="CAP_C_sf"/>
</dbReference>
<evidence type="ECO:0000256" key="12">
    <source>
        <dbReference type="PIRNR" id="PIRNR037947"/>
    </source>
</evidence>
<evidence type="ECO:0000256" key="8">
    <source>
        <dbReference type="ARBA" id="ARBA00023134"/>
    </source>
</evidence>
<dbReference type="InterPro" id="IPR012945">
    <property type="entry name" value="Tubulin-bd_cofactor_C_dom"/>
</dbReference>
<dbReference type="PROSITE" id="PS51329">
    <property type="entry name" value="C_CAP_COFACTOR_C"/>
    <property type="match status" value="1"/>
</dbReference>
<reference evidence="15 17" key="2">
    <citation type="journal article" date="2013" name="Nature">
        <title>Insights into bilaterian evolution from three spiralian genomes.</title>
        <authorList>
            <person name="Simakov O."/>
            <person name="Marletaz F."/>
            <person name="Cho S.J."/>
            <person name="Edsinger-Gonzales E."/>
            <person name="Havlak P."/>
            <person name="Hellsten U."/>
            <person name="Kuo D.H."/>
            <person name="Larsson T."/>
            <person name="Lv J."/>
            <person name="Arendt D."/>
            <person name="Savage R."/>
            <person name="Osoegawa K."/>
            <person name="de Jong P."/>
            <person name="Grimwood J."/>
            <person name="Chapman J.A."/>
            <person name="Shapiro H."/>
            <person name="Aerts A."/>
            <person name="Otillar R.P."/>
            <person name="Terry A.Y."/>
            <person name="Boore J.L."/>
            <person name="Grigoriev I.V."/>
            <person name="Lindberg D.R."/>
            <person name="Seaver E.C."/>
            <person name="Weisblat D.A."/>
            <person name="Putnam N.H."/>
            <person name="Rokhsar D.S."/>
        </authorList>
    </citation>
    <scope>NUCLEOTIDE SEQUENCE</scope>
    <source>
        <strain evidence="15 17">I ESC-2004</strain>
    </source>
</reference>
<keyword evidence="7 12" id="KW-0547">Nucleotide-binding</keyword>
<sequence>MEAILPKTLYRESLHSPIGAMLTPIFGMHYFLTLASRDKRDKVDPKDFTIEDLNGETAGRAPGSINGQQFIIRNCQDSNIYILDHMATITIDDCVNCRIFLGPTKSSVFIRDCKDCKFALACQQLRTRDCHRIDFFLFCSTFPSIESSVGFKLECFQCYYPELEDQFKAAGLGIYDNNWSRVHDFSIVPGESNYGFLPLNSNLAEYIPLPDVEKFNVAMNGSKEFSVVPYTLGSRPKPSDESCLVVFFNDGLSQERAHKFIAEMNKTGEFVIVQSKEVSMQPQDVVRVFNNDSYAMVAEQGPVIGFEFNGNGVCAACQDSLMAINKGSTGAVFASSSPAAAAQQIESFYNFVDIKMAV</sequence>
<organism evidence="15">
    <name type="scientific">Capitella teleta</name>
    <name type="common">Polychaete worm</name>
    <dbReference type="NCBI Taxonomy" id="283909"/>
    <lineage>
        <taxon>Eukaryota</taxon>
        <taxon>Metazoa</taxon>
        <taxon>Spiralia</taxon>
        <taxon>Lophotrochozoa</taxon>
        <taxon>Annelida</taxon>
        <taxon>Polychaeta</taxon>
        <taxon>Sedentaria</taxon>
        <taxon>Scolecida</taxon>
        <taxon>Capitellidae</taxon>
        <taxon>Capitella</taxon>
    </lineage>
</organism>
<dbReference type="InterPro" id="IPR036850">
    <property type="entry name" value="NDK-like_dom_sf"/>
</dbReference>
<comment type="subcellular location">
    <subcellularLocation>
        <location evidence="1">Cell membrane</location>
        <topology evidence="1">Lipid-anchor</topology>
        <orientation evidence="1">Cytoplasmic side</orientation>
    </subcellularLocation>
</comment>
<reference evidence="17" key="1">
    <citation type="submission" date="2012-12" db="EMBL/GenBank/DDBJ databases">
        <authorList>
            <person name="Hellsten U."/>
            <person name="Grimwood J."/>
            <person name="Chapman J.A."/>
            <person name="Shapiro H."/>
            <person name="Aerts A."/>
            <person name="Otillar R.P."/>
            <person name="Terry A.Y."/>
            <person name="Boore J.L."/>
            <person name="Simakov O."/>
            <person name="Marletaz F."/>
            <person name="Cho S.-J."/>
            <person name="Edsinger-Gonzales E."/>
            <person name="Havlak P."/>
            <person name="Kuo D.-H."/>
            <person name="Larsson T."/>
            <person name="Lv J."/>
            <person name="Arendt D."/>
            <person name="Savage R."/>
            <person name="Osoegawa K."/>
            <person name="de Jong P."/>
            <person name="Lindberg D.R."/>
            <person name="Seaver E.C."/>
            <person name="Weisblat D.A."/>
            <person name="Putnam N.H."/>
            <person name="Grigoriev I.V."/>
            <person name="Rokhsar D.S."/>
        </authorList>
    </citation>
    <scope>NUCLEOTIDE SEQUENCE</scope>
    <source>
        <strain evidence="17">I ESC-2004</strain>
    </source>
</reference>
<reference evidence="16" key="3">
    <citation type="submission" date="2015-06" db="UniProtKB">
        <authorList>
            <consortium name="EnsemblMetazoa"/>
        </authorList>
    </citation>
    <scope>IDENTIFICATION</scope>
</reference>
<dbReference type="Pfam" id="PF07986">
    <property type="entry name" value="TBCC"/>
    <property type="match status" value="1"/>
</dbReference>
<evidence type="ECO:0000256" key="6">
    <source>
        <dbReference type="ARBA" id="ARBA00022707"/>
    </source>
</evidence>
<dbReference type="GO" id="GO:0005525">
    <property type="term" value="F:GTP binding"/>
    <property type="evidence" value="ECO:0007669"/>
    <property type="project" value="UniProtKB-UniRule"/>
</dbReference>
<keyword evidence="5" id="KW-1003">Cell membrane</keyword>
<keyword evidence="11" id="KW-0449">Lipoprotein</keyword>
<evidence type="ECO:0000256" key="5">
    <source>
        <dbReference type="ARBA" id="ARBA00022475"/>
    </source>
</evidence>
<dbReference type="InterPro" id="IPR006599">
    <property type="entry name" value="CARP_motif"/>
</dbReference>
<dbReference type="InterPro" id="IPR039093">
    <property type="entry name" value="XRP2"/>
</dbReference>
<keyword evidence="17" id="KW-1185">Reference proteome</keyword>
<proteinExistence type="inferred from homology"/>
<dbReference type="PANTHER" id="PTHR15440">
    <property type="entry name" value="XRP2 PROTEIN"/>
    <property type="match status" value="1"/>
</dbReference>
<evidence type="ECO:0000256" key="2">
    <source>
        <dbReference type="ARBA" id="ARBA00008848"/>
    </source>
</evidence>
<keyword evidence="9" id="KW-0472">Membrane</keyword>
<evidence type="ECO:0000313" key="17">
    <source>
        <dbReference type="Proteomes" id="UP000014760"/>
    </source>
</evidence>
<dbReference type="Gene3D" id="2.160.20.70">
    <property type="match status" value="1"/>
</dbReference>
<dbReference type="EMBL" id="AMQN01007633">
    <property type="status" value="NOT_ANNOTATED_CDS"/>
    <property type="molecule type" value="Genomic_DNA"/>
</dbReference>
<dbReference type="PANTHER" id="PTHR15440:SF0">
    <property type="entry name" value="PROTEIN XRP2"/>
    <property type="match status" value="1"/>
</dbReference>